<dbReference type="EMBL" id="RCDB01000001">
    <property type="protein sequence ID" value="RLK52136.1"/>
    <property type="molecule type" value="Genomic_DNA"/>
</dbReference>
<evidence type="ECO:0000313" key="3">
    <source>
        <dbReference type="Proteomes" id="UP000273158"/>
    </source>
</evidence>
<dbReference type="AlphaFoldDB" id="A0A498CBS0"/>
<comment type="caution">
    <text evidence="2">The sequence shown here is derived from an EMBL/GenBank/DDBJ whole genome shotgun (WGS) entry which is preliminary data.</text>
</comment>
<feature type="transmembrane region" description="Helical" evidence="1">
    <location>
        <begin position="47"/>
        <end position="67"/>
    </location>
</feature>
<feature type="transmembrane region" description="Helical" evidence="1">
    <location>
        <begin position="12"/>
        <end position="35"/>
    </location>
</feature>
<keyword evidence="1" id="KW-0812">Transmembrane</keyword>
<sequence length="113" mass="11637">MTLAPSNRRRSATPAAIAVIGLGAAAVGLVAPTALVWRIAPSNVLETITLLCASSVVLGVVGLVVAWRAHRARRAPGWSILVGVILDCVAILYAGVVFGMIALLWTLLSVPTA</sequence>
<evidence type="ECO:0000256" key="1">
    <source>
        <dbReference type="SAM" id="Phobius"/>
    </source>
</evidence>
<keyword evidence="3" id="KW-1185">Reference proteome</keyword>
<keyword evidence="1" id="KW-1133">Transmembrane helix</keyword>
<name>A0A498CBS0_9MICO</name>
<gene>
    <name evidence="2" type="ORF">C7474_0063</name>
</gene>
<dbReference type="Proteomes" id="UP000273158">
    <property type="component" value="Unassembled WGS sequence"/>
</dbReference>
<dbReference type="RefSeq" id="WP_121056606.1">
    <property type="nucleotide sequence ID" value="NZ_RCDB01000001.1"/>
</dbReference>
<proteinExistence type="predicted"/>
<evidence type="ECO:0000313" key="2">
    <source>
        <dbReference type="EMBL" id="RLK52136.1"/>
    </source>
</evidence>
<organism evidence="2 3">
    <name type="scientific">Microbacterium telephonicum</name>
    <dbReference type="NCBI Taxonomy" id="1714841"/>
    <lineage>
        <taxon>Bacteria</taxon>
        <taxon>Bacillati</taxon>
        <taxon>Actinomycetota</taxon>
        <taxon>Actinomycetes</taxon>
        <taxon>Micrococcales</taxon>
        <taxon>Microbacteriaceae</taxon>
        <taxon>Microbacterium</taxon>
    </lineage>
</organism>
<accession>A0A498CBS0</accession>
<keyword evidence="1" id="KW-0472">Membrane</keyword>
<reference evidence="2 3" key="1">
    <citation type="journal article" date="2015" name="Stand. Genomic Sci.">
        <title>Genomic Encyclopedia of Bacterial and Archaeal Type Strains, Phase III: the genomes of soil and plant-associated and newly described type strains.</title>
        <authorList>
            <person name="Whitman W.B."/>
            <person name="Woyke T."/>
            <person name="Klenk H.P."/>
            <person name="Zhou Y."/>
            <person name="Lilburn T.G."/>
            <person name="Beck B.J."/>
            <person name="De Vos P."/>
            <person name="Vandamme P."/>
            <person name="Eisen J.A."/>
            <person name="Garrity G."/>
            <person name="Hugenholtz P."/>
            <person name="Kyrpides N.C."/>
        </authorList>
    </citation>
    <scope>NUCLEOTIDE SEQUENCE [LARGE SCALE GENOMIC DNA]</scope>
    <source>
        <strain evidence="2 3">S2T63</strain>
    </source>
</reference>
<feature type="transmembrane region" description="Helical" evidence="1">
    <location>
        <begin position="79"/>
        <end position="108"/>
    </location>
</feature>
<protein>
    <submittedName>
        <fullName evidence="2">Uncharacterized protein</fullName>
    </submittedName>
</protein>